<evidence type="ECO:0000259" key="12">
    <source>
        <dbReference type="PROSITE" id="PS51371"/>
    </source>
</evidence>
<dbReference type="InterPro" id="IPR044751">
    <property type="entry name" value="Ion_transp-like_CBS"/>
</dbReference>
<dbReference type="GO" id="GO:0050660">
    <property type="term" value="F:flavin adenine dinucleotide binding"/>
    <property type="evidence" value="ECO:0007669"/>
    <property type="project" value="InterPro"/>
</dbReference>
<dbReference type="InterPro" id="IPR002550">
    <property type="entry name" value="CNNM"/>
</dbReference>
<accession>A0A9X1QKD9</accession>
<evidence type="ECO:0000259" key="13">
    <source>
        <dbReference type="PROSITE" id="PS51846"/>
    </source>
</evidence>
<feature type="domain" description="CBS" evidence="12">
    <location>
        <begin position="289"/>
        <end position="347"/>
    </location>
</feature>
<dbReference type="RefSeq" id="WP_235067192.1">
    <property type="nucleotide sequence ID" value="NZ_JAKFGM010000002.1"/>
</dbReference>
<dbReference type="InterPro" id="IPR036318">
    <property type="entry name" value="FAD-bd_PCMH-like_sf"/>
</dbReference>
<dbReference type="GO" id="GO:0005886">
    <property type="term" value="C:plasma membrane"/>
    <property type="evidence" value="ECO:0007669"/>
    <property type="project" value="TreeGrafter"/>
</dbReference>
<feature type="domain" description="CBS" evidence="12">
    <location>
        <begin position="225"/>
        <end position="284"/>
    </location>
</feature>
<name>A0A9X1QKD9_9SPHN</name>
<evidence type="ECO:0000256" key="2">
    <source>
        <dbReference type="ARBA" id="ARBA00006446"/>
    </source>
</evidence>
<dbReference type="Gene3D" id="3.30.465.10">
    <property type="match status" value="1"/>
</dbReference>
<dbReference type="EMBL" id="JAKFGM010000002">
    <property type="protein sequence ID" value="MCF2514685.1"/>
    <property type="molecule type" value="Genomic_DNA"/>
</dbReference>
<dbReference type="PROSITE" id="PS51371">
    <property type="entry name" value="CBS"/>
    <property type="match status" value="2"/>
</dbReference>
<feature type="transmembrane region" description="Helical" evidence="11">
    <location>
        <begin position="141"/>
        <end position="163"/>
    </location>
</feature>
<dbReference type="PANTHER" id="PTHR22777">
    <property type="entry name" value="HEMOLYSIN-RELATED"/>
    <property type="match status" value="1"/>
</dbReference>
<feature type="domain" description="CNNM transmembrane" evidence="13">
    <location>
        <begin position="5"/>
        <end position="206"/>
    </location>
</feature>
<comment type="caution">
    <text evidence="14">The sequence shown here is derived from an EMBL/GenBank/DDBJ whole genome shotgun (WGS) entry which is preliminary data.</text>
</comment>
<proteinExistence type="inferred from homology"/>
<dbReference type="Pfam" id="PF03471">
    <property type="entry name" value="CorC_HlyC"/>
    <property type="match status" value="1"/>
</dbReference>
<comment type="similarity">
    <text evidence="2">Belongs to the UPF0053 family. Hemolysin C subfamily.</text>
</comment>
<dbReference type="InterPro" id="IPR046342">
    <property type="entry name" value="CBS_dom_sf"/>
</dbReference>
<dbReference type="SUPFAM" id="SSF56176">
    <property type="entry name" value="FAD-binding/transporter-associated domain-like"/>
    <property type="match status" value="1"/>
</dbReference>
<dbReference type="SMART" id="SM01091">
    <property type="entry name" value="CorC_HlyC"/>
    <property type="match status" value="1"/>
</dbReference>
<dbReference type="Proteomes" id="UP001139410">
    <property type="component" value="Unassembled WGS sequence"/>
</dbReference>
<dbReference type="PANTHER" id="PTHR22777:SF17">
    <property type="entry name" value="UPF0053 PROTEIN SLL0260"/>
    <property type="match status" value="1"/>
</dbReference>
<reference evidence="14" key="1">
    <citation type="submission" date="2022-01" db="EMBL/GenBank/DDBJ databases">
        <authorList>
            <person name="Jo J.-H."/>
            <person name="Im W.-T."/>
        </authorList>
    </citation>
    <scope>NUCLEOTIDE SEQUENCE</scope>
    <source>
        <strain evidence="14">G124</strain>
    </source>
</reference>
<dbReference type="InterPro" id="IPR016169">
    <property type="entry name" value="FAD-bd_PCMH_sub2"/>
</dbReference>
<evidence type="ECO:0000313" key="15">
    <source>
        <dbReference type="Proteomes" id="UP001139410"/>
    </source>
</evidence>
<dbReference type="Pfam" id="PF00571">
    <property type="entry name" value="CBS"/>
    <property type="match status" value="2"/>
</dbReference>
<dbReference type="AlphaFoldDB" id="A0A9X1QKD9"/>
<evidence type="ECO:0000256" key="10">
    <source>
        <dbReference type="SAM" id="MobiDB-lite"/>
    </source>
</evidence>
<keyword evidence="7 9" id="KW-0472">Membrane</keyword>
<keyword evidence="3 9" id="KW-0812">Transmembrane</keyword>
<dbReference type="Pfam" id="PF01595">
    <property type="entry name" value="CNNM"/>
    <property type="match status" value="1"/>
</dbReference>
<evidence type="ECO:0000256" key="4">
    <source>
        <dbReference type="ARBA" id="ARBA00022737"/>
    </source>
</evidence>
<keyword evidence="6 8" id="KW-0129">CBS domain</keyword>
<evidence type="ECO:0000256" key="9">
    <source>
        <dbReference type="PROSITE-ProRule" id="PRU01193"/>
    </source>
</evidence>
<evidence type="ECO:0000256" key="8">
    <source>
        <dbReference type="PROSITE-ProRule" id="PRU00703"/>
    </source>
</evidence>
<keyword evidence="15" id="KW-1185">Reference proteome</keyword>
<feature type="transmembrane region" description="Helical" evidence="11">
    <location>
        <begin position="65"/>
        <end position="89"/>
    </location>
</feature>
<dbReference type="InterPro" id="IPR000644">
    <property type="entry name" value="CBS_dom"/>
</dbReference>
<evidence type="ECO:0000256" key="3">
    <source>
        <dbReference type="ARBA" id="ARBA00022692"/>
    </source>
</evidence>
<evidence type="ECO:0000256" key="5">
    <source>
        <dbReference type="ARBA" id="ARBA00022989"/>
    </source>
</evidence>
<evidence type="ECO:0000256" key="6">
    <source>
        <dbReference type="ARBA" id="ARBA00023122"/>
    </source>
</evidence>
<evidence type="ECO:0000256" key="11">
    <source>
        <dbReference type="SAM" id="Phobius"/>
    </source>
</evidence>
<evidence type="ECO:0000256" key="7">
    <source>
        <dbReference type="ARBA" id="ARBA00023136"/>
    </source>
</evidence>
<dbReference type="CDD" id="cd04590">
    <property type="entry name" value="CBS_pair_CorC_HlyC_assoc"/>
    <property type="match status" value="1"/>
</dbReference>
<keyword evidence="4" id="KW-0677">Repeat</keyword>
<sequence>MSDALLPFPWFDLVLILALVALNGVLSMSELAIVSAREARLKAMVKSGSSGARYALDLASEPGRFLSTVQIGITLIGILAGAYSGASLGAPVGERLALLGLDPVTAKSVGFGLVIVVTTFASLVIGELVPKQFALRNPEGIAAIMARPMFWLSKVTAPFVWLLDQTSALIFRLLGLNRENKNMVTAEELHLVVAEAQNAGVLEESERAIISGIVRLADRPVREVMTPRTDIDWVDINCGPDEIRGALAETPHSRLPVADGSVDNIVGVVSTRDMLTALLDGREINIRDLTRPAPVIPDLMDAMDALAVLRSAEVPLALVHDEYGHLDGIVTPGSILSALAGAFAHDLDEGEDPPCVEREDGSWLVSGAANADILSDRIGVSMPSDRDYSTVAGFALSVLKKIPETGELFKFDGYRFEIVDMDGRKIDKLLVSRPRRRKSEDEEVKDEAPPAP</sequence>
<organism evidence="14 15">
    <name type="scientific">Sphingomonas cremea</name>
    <dbReference type="NCBI Taxonomy" id="2904799"/>
    <lineage>
        <taxon>Bacteria</taxon>
        <taxon>Pseudomonadati</taxon>
        <taxon>Pseudomonadota</taxon>
        <taxon>Alphaproteobacteria</taxon>
        <taxon>Sphingomonadales</taxon>
        <taxon>Sphingomonadaceae</taxon>
        <taxon>Sphingomonas</taxon>
    </lineage>
</organism>
<feature type="region of interest" description="Disordered" evidence="10">
    <location>
        <begin position="432"/>
        <end position="452"/>
    </location>
</feature>
<dbReference type="PROSITE" id="PS51846">
    <property type="entry name" value="CNNM"/>
    <property type="match status" value="1"/>
</dbReference>
<gene>
    <name evidence="14" type="ORF">LVY65_06355</name>
</gene>
<dbReference type="Gene3D" id="3.10.580.10">
    <property type="entry name" value="CBS-domain"/>
    <property type="match status" value="1"/>
</dbReference>
<evidence type="ECO:0000256" key="1">
    <source>
        <dbReference type="ARBA" id="ARBA00004141"/>
    </source>
</evidence>
<evidence type="ECO:0000313" key="14">
    <source>
        <dbReference type="EMBL" id="MCF2514685.1"/>
    </source>
</evidence>
<comment type="subcellular location">
    <subcellularLocation>
        <location evidence="1">Membrane</location>
        <topology evidence="1">Multi-pass membrane protein</topology>
    </subcellularLocation>
</comment>
<protein>
    <submittedName>
        <fullName evidence="14">Hemolysin family protein</fullName>
    </submittedName>
</protein>
<keyword evidence="5 9" id="KW-1133">Transmembrane helix</keyword>
<dbReference type="SUPFAM" id="SSF54631">
    <property type="entry name" value="CBS-domain pair"/>
    <property type="match status" value="1"/>
</dbReference>
<dbReference type="InterPro" id="IPR005170">
    <property type="entry name" value="Transptr-assoc_dom"/>
</dbReference>
<feature type="transmembrane region" description="Helical" evidence="11">
    <location>
        <begin position="13"/>
        <end position="34"/>
    </location>
</feature>
<feature type="transmembrane region" description="Helical" evidence="11">
    <location>
        <begin position="109"/>
        <end position="129"/>
    </location>
</feature>